<organism evidence="1 2">
    <name type="scientific">Naganishia adeliensis</name>
    <dbReference type="NCBI Taxonomy" id="92952"/>
    <lineage>
        <taxon>Eukaryota</taxon>
        <taxon>Fungi</taxon>
        <taxon>Dikarya</taxon>
        <taxon>Basidiomycota</taxon>
        <taxon>Agaricomycotina</taxon>
        <taxon>Tremellomycetes</taxon>
        <taxon>Filobasidiales</taxon>
        <taxon>Filobasidiaceae</taxon>
        <taxon>Naganishia</taxon>
    </lineage>
</organism>
<accession>A0ACC2WEI0</accession>
<name>A0ACC2WEI0_9TREE</name>
<keyword evidence="2" id="KW-1185">Reference proteome</keyword>
<protein>
    <submittedName>
        <fullName evidence="1">Uncharacterized protein</fullName>
    </submittedName>
</protein>
<evidence type="ECO:0000313" key="2">
    <source>
        <dbReference type="Proteomes" id="UP001230649"/>
    </source>
</evidence>
<comment type="caution">
    <text evidence="1">The sequence shown here is derived from an EMBL/GenBank/DDBJ whole genome shotgun (WGS) entry which is preliminary data.</text>
</comment>
<dbReference type="Proteomes" id="UP001230649">
    <property type="component" value="Unassembled WGS sequence"/>
</dbReference>
<evidence type="ECO:0000313" key="1">
    <source>
        <dbReference type="EMBL" id="KAJ9109821.1"/>
    </source>
</evidence>
<reference evidence="1" key="1">
    <citation type="submission" date="2023-04" db="EMBL/GenBank/DDBJ databases">
        <title>Draft Genome sequencing of Naganishia species isolated from polar environments using Oxford Nanopore Technology.</title>
        <authorList>
            <person name="Leo P."/>
            <person name="Venkateswaran K."/>
        </authorList>
    </citation>
    <scope>NUCLEOTIDE SEQUENCE</scope>
    <source>
        <strain evidence="1">MNA-CCFEE 5262</strain>
    </source>
</reference>
<dbReference type="EMBL" id="JASBWS010000028">
    <property type="protein sequence ID" value="KAJ9109821.1"/>
    <property type="molecule type" value="Genomic_DNA"/>
</dbReference>
<gene>
    <name evidence="1" type="ORF">QFC20_003237</name>
</gene>
<sequence length="372" mass="41393">MSNASSSSTSPTPLAVPPELREEADASRTSASSSASESDSYEESPYIDNRKAPVITSLDDVAERIKSAKNVILMVGAGVSVSAGIPDFRSPDTGLYANLQRFNLPAPEAIFDLSFFKAKPEPFFMLCKDLYPVDTLEVTSGLPEDLIVEAHGSFAKSHCLGCRRETPHEEMLERVREGKVVRCKECNNLVKPDIVFFGEGLPGRFFQMMRTDLPKCDLLIVIGTSLQVHPFASLIDYVADDCPRVLINKERVGEAHHRWDDGFRFEDKTRDFFWQGEADVGIAKLAEKLGWKDELDQLVSSHQSELKKKWNIPLDEARESGVDEAEDVLAKLAEDLRKVGLVDEDTESQSDRDKVNQVKPGKVQSDNVKSDL</sequence>
<proteinExistence type="predicted"/>